<sequence length="60" mass="6667">MSRGHSQQNRHNRQRPSTDRPMSDQTNEGKVTNSTDIGLQLIGCSLITLDDVSGRTDNNL</sequence>
<evidence type="ECO:0000256" key="1">
    <source>
        <dbReference type="SAM" id="MobiDB-lite"/>
    </source>
</evidence>
<evidence type="ECO:0000313" key="3">
    <source>
        <dbReference type="Proteomes" id="UP000554482"/>
    </source>
</evidence>
<evidence type="ECO:0000313" key="2">
    <source>
        <dbReference type="EMBL" id="KAF5182194.1"/>
    </source>
</evidence>
<proteinExistence type="predicted"/>
<gene>
    <name evidence="2" type="ORF">FRX31_028218</name>
</gene>
<feature type="region of interest" description="Disordered" evidence="1">
    <location>
        <begin position="1"/>
        <end position="37"/>
    </location>
</feature>
<keyword evidence="3" id="KW-1185">Reference proteome</keyword>
<accession>A0A7J6VAS7</accession>
<reference evidence="2 3" key="1">
    <citation type="submission" date="2020-06" db="EMBL/GenBank/DDBJ databases">
        <title>Transcriptomic and genomic resources for Thalictrum thalictroides and T. hernandezii: Facilitating candidate gene discovery in an emerging model plant lineage.</title>
        <authorList>
            <person name="Arias T."/>
            <person name="Riano-Pachon D.M."/>
            <person name="Di Stilio V.S."/>
        </authorList>
    </citation>
    <scope>NUCLEOTIDE SEQUENCE [LARGE SCALE GENOMIC DNA]</scope>
    <source>
        <strain evidence="3">cv. WT478/WT964</strain>
        <tissue evidence="2">Leaves</tissue>
    </source>
</reference>
<feature type="compositionally biased region" description="Polar residues" evidence="1">
    <location>
        <begin position="23"/>
        <end position="37"/>
    </location>
</feature>
<organism evidence="2 3">
    <name type="scientific">Thalictrum thalictroides</name>
    <name type="common">Rue-anemone</name>
    <name type="synonym">Anemone thalictroides</name>
    <dbReference type="NCBI Taxonomy" id="46969"/>
    <lineage>
        <taxon>Eukaryota</taxon>
        <taxon>Viridiplantae</taxon>
        <taxon>Streptophyta</taxon>
        <taxon>Embryophyta</taxon>
        <taxon>Tracheophyta</taxon>
        <taxon>Spermatophyta</taxon>
        <taxon>Magnoliopsida</taxon>
        <taxon>Ranunculales</taxon>
        <taxon>Ranunculaceae</taxon>
        <taxon>Thalictroideae</taxon>
        <taxon>Thalictrum</taxon>
    </lineage>
</organism>
<dbReference type="EMBL" id="JABWDY010035113">
    <property type="protein sequence ID" value="KAF5182194.1"/>
    <property type="molecule type" value="Genomic_DNA"/>
</dbReference>
<name>A0A7J6VAS7_THATH</name>
<comment type="caution">
    <text evidence="2">The sequence shown here is derived from an EMBL/GenBank/DDBJ whole genome shotgun (WGS) entry which is preliminary data.</text>
</comment>
<dbReference type="AlphaFoldDB" id="A0A7J6VAS7"/>
<protein>
    <submittedName>
        <fullName evidence="2">Uncharacterized protein</fullName>
    </submittedName>
</protein>
<dbReference type="Proteomes" id="UP000554482">
    <property type="component" value="Unassembled WGS sequence"/>
</dbReference>